<gene>
    <name evidence="1" type="ORF">BU23DRAFT_243742</name>
</gene>
<dbReference type="AlphaFoldDB" id="A0A6A5UWJ3"/>
<reference evidence="1" key="1">
    <citation type="journal article" date="2020" name="Stud. Mycol.">
        <title>101 Dothideomycetes genomes: a test case for predicting lifestyles and emergence of pathogens.</title>
        <authorList>
            <person name="Haridas S."/>
            <person name="Albert R."/>
            <person name="Binder M."/>
            <person name="Bloem J."/>
            <person name="Labutti K."/>
            <person name="Salamov A."/>
            <person name="Andreopoulos B."/>
            <person name="Baker S."/>
            <person name="Barry K."/>
            <person name="Bills G."/>
            <person name="Bluhm B."/>
            <person name="Cannon C."/>
            <person name="Castanera R."/>
            <person name="Culley D."/>
            <person name="Daum C."/>
            <person name="Ezra D."/>
            <person name="Gonzalez J."/>
            <person name="Henrissat B."/>
            <person name="Kuo A."/>
            <person name="Liang C."/>
            <person name="Lipzen A."/>
            <person name="Lutzoni F."/>
            <person name="Magnuson J."/>
            <person name="Mondo S."/>
            <person name="Nolan M."/>
            <person name="Ohm R."/>
            <person name="Pangilinan J."/>
            <person name="Park H.-J."/>
            <person name="Ramirez L."/>
            <person name="Alfaro M."/>
            <person name="Sun H."/>
            <person name="Tritt A."/>
            <person name="Yoshinaga Y."/>
            <person name="Zwiers L.-H."/>
            <person name="Turgeon B."/>
            <person name="Goodwin S."/>
            <person name="Spatafora J."/>
            <person name="Crous P."/>
            <person name="Grigoriev I."/>
        </authorList>
    </citation>
    <scope>NUCLEOTIDE SEQUENCE</scope>
    <source>
        <strain evidence="1">CBS 107.79</strain>
    </source>
</reference>
<dbReference type="EMBL" id="ML976712">
    <property type="protein sequence ID" value="KAF1969165.1"/>
    <property type="molecule type" value="Genomic_DNA"/>
</dbReference>
<sequence>MLFKVWLREELWLNLTTRSRQKNSIHTQQKRYYPQLPTWGLDFRTVPNDALLDANKLHWNAGGIIQRRPTRKSVALEVDAVLFDPVTTKSIEIDISEVDGFIDSLTAARDMVRDSKLTDLPEEPLWRTLVYDRAEYLGESVPSHAFRSSLEEVLDDEKN</sequence>
<evidence type="ECO:0000313" key="1">
    <source>
        <dbReference type="EMBL" id="KAF1969165.1"/>
    </source>
</evidence>
<organism evidence="1 2">
    <name type="scientific">Bimuria novae-zelandiae CBS 107.79</name>
    <dbReference type="NCBI Taxonomy" id="1447943"/>
    <lineage>
        <taxon>Eukaryota</taxon>
        <taxon>Fungi</taxon>
        <taxon>Dikarya</taxon>
        <taxon>Ascomycota</taxon>
        <taxon>Pezizomycotina</taxon>
        <taxon>Dothideomycetes</taxon>
        <taxon>Pleosporomycetidae</taxon>
        <taxon>Pleosporales</taxon>
        <taxon>Massarineae</taxon>
        <taxon>Didymosphaeriaceae</taxon>
        <taxon>Bimuria</taxon>
    </lineage>
</organism>
<proteinExistence type="predicted"/>
<accession>A0A6A5UWJ3</accession>
<evidence type="ECO:0000313" key="2">
    <source>
        <dbReference type="Proteomes" id="UP000800036"/>
    </source>
</evidence>
<protein>
    <submittedName>
        <fullName evidence="1">Uncharacterized protein</fullName>
    </submittedName>
</protein>
<dbReference type="Proteomes" id="UP000800036">
    <property type="component" value="Unassembled WGS sequence"/>
</dbReference>
<name>A0A6A5UWJ3_9PLEO</name>
<keyword evidence="2" id="KW-1185">Reference proteome</keyword>